<proteinExistence type="predicted"/>
<organism evidence="3 4">
    <name type="scientific">Favolaschia claudopus</name>
    <dbReference type="NCBI Taxonomy" id="2862362"/>
    <lineage>
        <taxon>Eukaryota</taxon>
        <taxon>Fungi</taxon>
        <taxon>Dikarya</taxon>
        <taxon>Basidiomycota</taxon>
        <taxon>Agaricomycotina</taxon>
        <taxon>Agaricomycetes</taxon>
        <taxon>Agaricomycetidae</taxon>
        <taxon>Agaricales</taxon>
        <taxon>Marasmiineae</taxon>
        <taxon>Mycenaceae</taxon>
        <taxon>Favolaschia</taxon>
    </lineage>
</organism>
<dbReference type="Proteomes" id="UP001362999">
    <property type="component" value="Unassembled WGS sequence"/>
</dbReference>
<sequence length="853" mass="97559">MAESISFEHPYSDLEYSEPEYNSDFDPRDVDKGFDSDAESGPIDGGNDEQSSAPSVSELPPGPLAVKIFKILAVIQGNGLTVAEFLDALSWGDRDCTLDATVRAARTALCNSPLLPGILRRWHRPPRPPNSRKARPQGARSAMEHFALECSQEILERELEELADIFKSPFGDDISEEELTSLSFPQTVKLVKLKAPNLWEILFRLARTPGQQTRNPHKNPSNTILIVLAMFSYTRTHHRGKLQKLFAVYFKFHGLSAKGFDTLHAIGLTMSNKWTGDAVDRISEEGMKTMKRLMELYPWIMSYDNALVAFRVFSQRIDRKGSQGSGTAGTVYIKRGAKRLPPNINRMLQEWRRDGAKNPISGADIFKLSLAADKRRIPHLRFLVLRYLFHSEPFDFETYSGRDHDLLQQPAALRQLPCGKNDITLQYLLGTLNIPEASYEDNSRLIIEWLKQLGYSDDRAQKKLGLEQVMAWVGDQLTVDRLRNLFRFRAEDDNSFERLDWLIFPPGWLHIQMAFANSIHKKHLGTAKGRGLSAAFDILKRRGLQTQRTQGTFFHDLDETLHIIVEAQIRELWMHVAKTTDLQDLRQRSPAELVKLADEILGSHASSAALVQMRAVKPQNDEVKSQSIMFLRDTLPYILLRSAVKHGDVGSMEDMIPLMLFRFIGGKNNNYSGEMFELLQGFHREWPPEICDFIRNDCWVINNTTQRSAFLAVDEAQEMNIKDIKVTYRSEGPSIDWDYLKKLHPAIHVIRAVNQHMESEFKTRIRGKKHTVPKKEQDIKELQQWYRASDVHKYRPGRKIPTALKKNPDQPKDVLSWGGIAIQTGKTSQRWIEARSVDRATSEDWDDLFLDAD</sequence>
<protein>
    <recommendedName>
        <fullName evidence="2">DUF6589 domain-containing protein</fullName>
    </recommendedName>
</protein>
<dbReference type="EMBL" id="JAWWNJ010000068">
    <property type="protein sequence ID" value="KAK7008276.1"/>
    <property type="molecule type" value="Genomic_DNA"/>
</dbReference>
<evidence type="ECO:0000313" key="3">
    <source>
        <dbReference type="EMBL" id="KAK7008276.1"/>
    </source>
</evidence>
<comment type="caution">
    <text evidence="3">The sequence shown here is derived from an EMBL/GenBank/DDBJ whole genome shotgun (WGS) entry which is preliminary data.</text>
</comment>
<evidence type="ECO:0000256" key="1">
    <source>
        <dbReference type="SAM" id="MobiDB-lite"/>
    </source>
</evidence>
<dbReference type="AlphaFoldDB" id="A0AAW0AG92"/>
<name>A0AAW0AG92_9AGAR</name>
<accession>A0AAW0AG92</accession>
<evidence type="ECO:0000313" key="4">
    <source>
        <dbReference type="Proteomes" id="UP001362999"/>
    </source>
</evidence>
<feature type="compositionally biased region" description="Basic and acidic residues" evidence="1">
    <location>
        <begin position="25"/>
        <end position="35"/>
    </location>
</feature>
<reference evidence="3 4" key="1">
    <citation type="journal article" date="2024" name="J Genomics">
        <title>Draft genome sequencing and assembly of Favolaschia claudopus CIRM-BRFM 2984 isolated from oak limbs.</title>
        <authorList>
            <person name="Navarro D."/>
            <person name="Drula E."/>
            <person name="Chaduli D."/>
            <person name="Cazenave R."/>
            <person name="Ahrendt S."/>
            <person name="Wang J."/>
            <person name="Lipzen A."/>
            <person name="Daum C."/>
            <person name="Barry K."/>
            <person name="Grigoriev I.V."/>
            <person name="Favel A."/>
            <person name="Rosso M.N."/>
            <person name="Martin F."/>
        </authorList>
    </citation>
    <scope>NUCLEOTIDE SEQUENCE [LARGE SCALE GENOMIC DNA]</scope>
    <source>
        <strain evidence="3 4">CIRM-BRFM 2984</strain>
    </source>
</reference>
<dbReference type="InterPro" id="IPR046496">
    <property type="entry name" value="DUF6589"/>
</dbReference>
<gene>
    <name evidence="3" type="ORF">R3P38DRAFT_3592103</name>
</gene>
<evidence type="ECO:0000259" key="2">
    <source>
        <dbReference type="Pfam" id="PF20231"/>
    </source>
</evidence>
<feature type="domain" description="DUF6589" evidence="2">
    <location>
        <begin position="357"/>
        <end position="770"/>
    </location>
</feature>
<keyword evidence="4" id="KW-1185">Reference proteome</keyword>
<feature type="region of interest" description="Disordered" evidence="1">
    <location>
        <begin position="1"/>
        <end position="58"/>
    </location>
</feature>
<dbReference type="Pfam" id="PF20231">
    <property type="entry name" value="DUF6589"/>
    <property type="match status" value="1"/>
</dbReference>